<dbReference type="InterPro" id="IPR046522">
    <property type="entry name" value="DUF6699"/>
</dbReference>
<evidence type="ECO:0000259" key="2">
    <source>
        <dbReference type="Pfam" id="PF20415"/>
    </source>
</evidence>
<evidence type="ECO:0000313" key="3">
    <source>
        <dbReference type="EMBL" id="KAG7088669.1"/>
    </source>
</evidence>
<proteinExistence type="predicted"/>
<dbReference type="RefSeq" id="XP_043005140.1">
    <property type="nucleotide sequence ID" value="XM_043157772.1"/>
</dbReference>
<feature type="region of interest" description="Disordered" evidence="1">
    <location>
        <begin position="142"/>
        <end position="167"/>
    </location>
</feature>
<evidence type="ECO:0000256" key="1">
    <source>
        <dbReference type="SAM" id="MobiDB-lite"/>
    </source>
</evidence>
<keyword evidence="4" id="KW-1185">Reference proteome</keyword>
<dbReference type="GeneID" id="66081716"/>
<accession>A0A9P7UR05</accession>
<dbReference type="OrthoDB" id="2970175at2759"/>
<dbReference type="Pfam" id="PF20415">
    <property type="entry name" value="DUF6699"/>
    <property type="match status" value="1"/>
</dbReference>
<comment type="caution">
    <text evidence="3">The sequence shown here is derived from an EMBL/GenBank/DDBJ whole genome shotgun (WGS) entry which is preliminary data.</text>
</comment>
<dbReference type="Proteomes" id="UP001049176">
    <property type="component" value="Chromosome 8"/>
</dbReference>
<feature type="compositionally biased region" description="Low complexity" evidence="1">
    <location>
        <begin position="110"/>
        <end position="126"/>
    </location>
</feature>
<dbReference type="EMBL" id="CM032188">
    <property type="protein sequence ID" value="KAG7088669.1"/>
    <property type="molecule type" value="Genomic_DNA"/>
</dbReference>
<protein>
    <recommendedName>
        <fullName evidence="2">DUF6699 domain-containing protein</fullName>
    </recommendedName>
</protein>
<dbReference type="KEGG" id="more:E1B28_012641"/>
<organism evidence="3 4">
    <name type="scientific">Marasmius oreades</name>
    <name type="common">fairy-ring Marasmius</name>
    <dbReference type="NCBI Taxonomy" id="181124"/>
    <lineage>
        <taxon>Eukaryota</taxon>
        <taxon>Fungi</taxon>
        <taxon>Dikarya</taxon>
        <taxon>Basidiomycota</taxon>
        <taxon>Agaricomycotina</taxon>
        <taxon>Agaricomycetes</taxon>
        <taxon>Agaricomycetidae</taxon>
        <taxon>Agaricales</taxon>
        <taxon>Marasmiineae</taxon>
        <taxon>Marasmiaceae</taxon>
        <taxon>Marasmius</taxon>
    </lineage>
</organism>
<name>A0A9P7UR05_9AGAR</name>
<feature type="compositionally biased region" description="Polar residues" evidence="1">
    <location>
        <begin position="45"/>
        <end position="72"/>
    </location>
</feature>
<feature type="region of interest" description="Disordered" evidence="1">
    <location>
        <begin position="45"/>
        <end position="78"/>
    </location>
</feature>
<reference evidence="3" key="1">
    <citation type="journal article" date="2021" name="Genome Biol. Evol.">
        <title>The assembled and annotated genome of the fairy-ring fungus Marasmius oreades.</title>
        <authorList>
            <person name="Hiltunen M."/>
            <person name="Ament-Velasquez S.L."/>
            <person name="Johannesson H."/>
        </authorList>
    </citation>
    <scope>NUCLEOTIDE SEQUENCE</scope>
    <source>
        <strain evidence="3">03SP1</strain>
    </source>
</reference>
<gene>
    <name evidence="3" type="ORF">E1B28_012641</name>
</gene>
<evidence type="ECO:0000313" key="4">
    <source>
        <dbReference type="Proteomes" id="UP001049176"/>
    </source>
</evidence>
<feature type="compositionally biased region" description="Polar residues" evidence="1">
    <location>
        <begin position="146"/>
        <end position="158"/>
    </location>
</feature>
<feature type="region of interest" description="Disordered" evidence="1">
    <location>
        <begin position="1"/>
        <end position="32"/>
    </location>
</feature>
<sequence>MHSSSRVSTPKAPKLRNIALPPASPAITPNNSTYTGPTIIANLKISTLSPSPNHQTAPHTSPSNQMSPNTRIPSNSSPPKPFSSMFFADVYFVNLARPPKSILKIPIQGTQHTPSQASSTSSSSSQKRPLKGILKNARSIRRQEDLPNTTPVGMTQSLAPHEVRPSDVGTPGSDAYGMTPAGKGGLKPGVISLNWILVHQDRDRKRPAQCRHLRKGFEMAIQPDRLPSPGAWVYDTLLHTYLNPAQFVEQSASTHSTLRDFPLHIVTAWNPQWECTVRPTSKGILCIDVFRTIFNMLQTPLTNDELRTMNMADLEHARVERLLRTPHAPRGYLRVDSLGQHRHFKGLRQKGSDWILDVFGPMDS</sequence>
<dbReference type="AlphaFoldDB" id="A0A9P7UR05"/>
<feature type="domain" description="DUF6699" evidence="2">
    <location>
        <begin position="246"/>
        <end position="350"/>
    </location>
</feature>
<feature type="region of interest" description="Disordered" evidence="1">
    <location>
        <begin position="108"/>
        <end position="130"/>
    </location>
</feature>